<organism evidence="2 3">
    <name type="scientific">Bacteroides thetaiotaomicron dnLKV9</name>
    <dbReference type="NCBI Taxonomy" id="1235785"/>
    <lineage>
        <taxon>Bacteria</taxon>
        <taxon>Pseudomonadati</taxon>
        <taxon>Bacteroidota</taxon>
        <taxon>Bacteroidia</taxon>
        <taxon>Bacteroidales</taxon>
        <taxon>Bacteroidaceae</taxon>
        <taxon>Bacteroides</taxon>
    </lineage>
</organism>
<reference evidence="2 3" key="1">
    <citation type="submission" date="2013-04" db="EMBL/GenBank/DDBJ databases">
        <title>The Genome Sequence of Bacteroides thetaiotaomicron dnLKV9.</title>
        <authorList>
            <consortium name="The Broad Institute Genomics Platform"/>
            <consortium name="The Broad Institute Genome Sequencing Center for Infectious Disease"/>
            <person name="Earl A."/>
            <person name="Xavier R."/>
            <person name="Kuhn K."/>
            <person name="Stappenbeck T."/>
            <person name="Walker B."/>
            <person name="Young S."/>
            <person name="Zeng Q."/>
            <person name="Gargeya S."/>
            <person name="Fitzgerald M."/>
            <person name="Haas B."/>
            <person name="Abouelleil A."/>
            <person name="Allen A.W."/>
            <person name="Alvarado L."/>
            <person name="Arachchi H.M."/>
            <person name="Berlin A.M."/>
            <person name="Chapman S.B."/>
            <person name="Gainer-Dewar J."/>
            <person name="Goldberg J."/>
            <person name="Griggs A."/>
            <person name="Gujja S."/>
            <person name="Hansen M."/>
            <person name="Howarth C."/>
            <person name="Imamovic A."/>
            <person name="Ireland A."/>
            <person name="Larimer J."/>
            <person name="McCowan C."/>
            <person name="Murphy C."/>
            <person name="Pearson M."/>
            <person name="Poon T.W."/>
            <person name="Priest M."/>
            <person name="Roberts A."/>
            <person name="Saif S."/>
            <person name="Shea T."/>
            <person name="Sisk P."/>
            <person name="Sykes S."/>
            <person name="Wortman J."/>
            <person name="Nusbaum C."/>
            <person name="Birren B."/>
        </authorList>
    </citation>
    <scope>NUCLEOTIDE SEQUENCE [LARGE SCALE GENOMIC DNA]</scope>
    <source>
        <strain evidence="3">dnLKV9</strain>
    </source>
</reference>
<sequence>MNKKFRCLLVSLIFTAMWNGTTIQAQAPHPERIYLSGTGIDDTKTWDFFLFCGTE</sequence>
<feature type="chain" id="PRO_5004482346" evidence="1">
    <location>
        <begin position="28"/>
        <end position="55"/>
    </location>
</feature>
<evidence type="ECO:0000313" key="2">
    <source>
        <dbReference type="EMBL" id="EOS00784.1"/>
    </source>
</evidence>
<dbReference type="AlphaFoldDB" id="R9HA51"/>
<dbReference type="Proteomes" id="UP000014207">
    <property type="component" value="Unassembled WGS sequence"/>
</dbReference>
<evidence type="ECO:0000256" key="1">
    <source>
        <dbReference type="SAM" id="SignalP"/>
    </source>
</evidence>
<comment type="caution">
    <text evidence="2">The sequence shown here is derived from an EMBL/GenBank/DDBJ whole genome shotgun (WGS) entry which is preliminary data.</text>
</comment>
<feature type="signal peptide" evidence="1">
    <location>
        <begin position="1"/>
        <end position="27"/>
    </location>
</feature>
<accession>R9HA51</accession>
<gene>
    <name evidence="2" type="ORF">C799_02635</name>
</gene>
<dbReference type="PATRIC" id="fig|1235785.3.peg.2650"/>
<keyword evidence="1" id="KW-0732">Signal</keyword>
<protein>
    <submittedName>
        <fullName evidence="2">Uncharacterized protein</fullName>
    </submittedName>
</protein>
<name>R9HA51_BACT4</name>
<dbReference type="HOGENOM" id="CLU_3022647_0_0_10"/>
<dbReference type="EMBL" id="ASSM01000009">
    <property type="protein sequence ID" value="EOS00784.1"/>
    <property type="molecule type" value="Genomic_DNA"/>
</dbReference>
<proteinExistence type="predicted"/>
<evidence type="ECO:0000313" key="3">
    <source>
        <dbReference type="Proteomes" id="UP000014207"/>
    </source>
</evidence>